<dbReference type="SMART" id="SM00026">
    <property type="entry name" value="EPEND"/>
    <property type="match status" value="1"/>
</dbReference>
<feature type="signal peptide" evidence="2">
    <location>
        <begin position="1"/>
        <end position="19"/>
    </location>
</feature>
<dbReference type="KEGG" id="amex:103026491"/>
<evidence type="ECO:0000313" key="3">
    <source>
        <dbReference type="Ensembl" id="ENSAMXP00000028409.1"/>
    </source>
</evidence>
<name>A0A3B1IGN5_ASTMX</name>
<dbReference type="Bgee" id="ENSAMXG00000029656">
    <property type="expression patterns" value="Expressed in intestine and 8 other cell types or tissues"/>
</dbReference>
<dbReference type="PRINTS" id="PR00317">
    <property type="entry name" value="EPENDYMIN"/>
</dbReference>
<dbReference type="GeneTree" id="ENSGT00940000164430"/>
<reference evidence="4" key="2">
    <citation type="journal article" date="2014" name="Nat. Commun.">
        <title>The cavefish genome reveals candidate genes for eye loss.</title>
        <authorList>
            <person name="McGaugh S.E."/>
            <person name="Gross J.B."/>
            <person name="Aken B."/>
            <person name="Blin M."/>
            <person name="Borowsky R."/>
            <person name="Chalopin D."/>
            <person name="Hinaux H."/>
            <person name="Jeffery W.R."/>
            <person name="Keene A."/>
            <person name="Ma L."/>
            <person name="Minx P."/>
            <person name="Murphy D."/>
            <person name="O'Quin K.E."/>
            <person name="Retaux S."/>
            <person name="Rohner N."/>
            <person name="Searle S.M."/>
            <person name="Stahl B.A."/>
            <person name="Tabin C."/>
            <person name="Volff J.N."/>
            <person name="Yoshizawa M."/>
            <person name="Warren W.C."/>
        </authorList>
    </citation>
    <scope>NUCLEOTIDE SEQUENCE [LARGE SCALE GENOMIC DNA]</scope>
    <source>
        <strain evidence="4">female</strain>
    </source>
</reference>
<sequence>MRTLLLLTVSLSVLLGALAQQPHPCKAPPYLEGKLFVLFPEGHTTLFEQFAYDAVEERIRVVASIKHDSQEMIEDRLLFFRERFYYEIHYHNKSCVKTPFDAQFNPIQIPHDAHHQAQFVLGSLSAPAEGLLVNSWVGYIPETKANYSMTFTEFGCIPITILTTDEKKDHFFSSFFDLVVGLENPEVFIPPSFCTSAKVVERKDGKVADFFSALR</sequence>
<evidence type="ECO:0000256" key="1">
    <source>
        <dbReference type="ARBA" id="ARBA00010771"/>
    </source>
</evidence>
<dbReference type="GO" id="GO:0007160">
    <property type="term" value="P:cell-matrix adhesion"/>
    <property type="evidence" value="ECO:0007669"/>
    <property type="project" value="InterPro"/>
</dbReference>
<dbReference type="CTD" id="557419"/>
<dbReference type="AlphaFoldDB" id="A0A3B1IGN5"/>
<keyword evidence="2" id="KW-0732">Signal</keyword>
<dbReference type="GO" id="GO:0005764">
    <property type="term" value="C:lysosome"/>
    <property type="evidence" value="ECO:0007669"/>
    <property type="project" value="TreeGrafter"/>
</dbReference>
<dbReference type="Pfam" id="PF00811">
    <property type="entry name" value="Ependymin"/>
    <property type="match status" value="1"/>
</dbReference>
<dbReference type="PANTHER" id="PTHR10697:SF5">
    <property type="entry name" value="EPENDYMIN-RELATED"/>
    <property type="match status" value="1"/>
</dbReference>
<dbReference type="InParanoid" id="A0A3B1IGN5"/>
<feature type="chain" id="PRO_5017409636" evidence="2">
    <location>
        <begin position="20"/>
        <end position="215"/>
    </location>
</feature>
<reference evidence="3" key="3">
    <citation type="submission" date="2025-08" db="UniProtKB">
        <authorList>
            <consortium name="Ensembl"/>
        </authorList>
    </citation>
    <scope>IDENTIFICATION</scope>
</reference>
<reference evidence="3" key="4">
    <citation type="submission" date="2025-09" db="UniProtKB">
        <authorList>
            <consortium name="Ensembl"/>
        </authorList>
    </citation>
    <scope>IDENTIFICATION</scope>
</reference>
<comment type="similarity">
    <text evidence="1">Belongs to the ependymin family.</text>
</comment>
<dbReference type="GO" id="GO:0005576">
    <property type="term" value="C:extracellular region"/>
    <property type="evidence" value="ECO:0007669"/>
    <property type="project" value="InterPro"/>
</dbReference>
<accession>A0A3B1IGN5</accession>
<dbReference type="GO" id="GO:0005509">
    <property type="term" value="F:calcium ion binding"/>
    <property type="evidence" value="ECO:0007669"/>
    <property type="project" value="InterPro"/>
</dbReference>
<dbReference type="Proteomes" id="UP000018467">
    <property type="component" value="Unassembled WGS sequence"/>
</dbReference>
<reference evidence="4" key="1">
    <citation type="submission" date="2013-03" db="EMBL/GenBank/DDBJ databases">
        <authorList>
            <person name="Jeffery W."/>
            <person name="Warren W."/>
            <person name="Wilson R.K."/>
        </authorList>
    </citation>
    <scope>NUCLEOTIDE SEQUENCE</scope>
    <source>
        <strain evidence="4">female</strain>
    </source>
</reference>
<organism evidence="3 4">
    <name type="scientific">Astyanax mexicanus</name>
    <name type="common">Blind cave fish</name>
    <name type="synonym">Astyanax fasciatus mexicanus</name>
    <dbReference type="NCBI Taxonomy" id="7994"/>
    <lineage>
        <taxon>Eukaryota</taxon>
        <taxon>Metazoa</taxon>
        <taxon>Chordata</taxon>
        <taxon>Craniata</taxon>
        <taxon>Vertebrata</taxon>
        <taxon>Euteleostomi</taxon>
        <taxon>Actinopterygii</taxon>
        <taxon>Neopterygii</taxon>
        <taxon>Teleostei</taxon>
        <taxon>Ostariophysi</taxon>
        <taxon>Characiformes</taxon>
        <taxon>Characoidei</taxon>
        <taxon>Acestrorhamphidae</taxon>
        <taxon>Acestrorhamphinae</taxon>
        <taxon>Astyanax</taxon>
    </lineage>
</organism>
<proteinExistence type="inferred from homology"/>
<protein>
    <submittedName>
        <fullName evidence="3">Ependymin-like 2</fullName>
    </submittedName>
</protein>
<evidence type="ECO:0000256" key="2">
    <source>
        <dbReference type="SAM" id="SignalP"/>
    </source>
</evidence>
<dbReference type="Ensembl" id="ENSAMXT00000048124.1">
    <property type="protein sequence ID" value="ENSAMXP00000028409.1"/>
    <property type="gene ID" value="ENSAMXG00000029656.1"/>
</dbReference>
<dbReference type="InterPro" id="IPR001299">
    <property type="entry name" value="Ependymin"/>
</dbReference>
<dbReference type="PANTHER" id="PTHR10697">
    <property type="entry name" value="MAMMALIAN EPENDYMIN-RELATED PROTEIN 1"/>
    <property type="match status" value="1"/>
</dbReference>
<dbReference type="FunCoup" id="A0A3B1IGN5">
    <property type="interactions" value="1"/>
</dbReference>
<keyword evidence="4" id="KW-1185">Reference proteome</keyword>
<dbReference type="RefSeq" id="XP_007260800.2">
    <property type="nucleotide sequence ID" value="XM_007260738.4"/>
</dbReference>
<dbReference type="GeneID" id="103026491"/>
<evidence type="ECO:0000313" key="4">
    <source>
        <dbReference type="Proteomes" id="UP000018467"/>
    </source>
</evidence>